<dbReference type="EMBL" id="JABWDY010036212">
    <property type="protein sequence ID" value="KAF5181426.1"/>
    <property type="molecule type" value="Genomic_DNA"/>
</dbReference>
<keyword evidence="1" id="KW-0472">Membrane</keyword>
<keyword evidence="1" id="KW-0812">Transmembrane</keyword>
<accession>A0A7J6V8P8</accession>
<organism evidence="2 3">
    <name type="scientific">Thalictrum thalictroides</name>
    <name type="common">Rue-anemone</name>
    <name type="synonym">Anemone thalictroides</name>
    <dbReference type="NCBI Taxonomy" id="46969"/>
    <lineage>
        <taxon>Eukaryota</taxon>
        <taxon>Viridiplantae</taxon>
        <taxon>Streptophyta</taxon>
        <taxon>Embryophyta</taxon>
        <taxon>Tracheophyta</taxon>
        <taxon>Spermatophyta</taxon>
        <taxon>Magnoliopsida</taxon>
        <taxon>Ranunculales</taxon>
        <taxon>Ranunculaceae</taxon>
        <taxon>Thalictroideae</taxon>
        <taxon>Thalictrum</taxon>
    </lineage>
</organism>
<name>A0A7J6V8P8_THATH</name>
<keyword evidence="1" id="KW-1133">Transmembrane helix</keyword>
<evidence type="ECO:0000313" key="3">
    <source>
        <dbReference type="Proteomes" id="UP000554482"/>
    </source>
</evidence>
<dbReference type="AlphaFoldDB" id="A0A7J6V8P8"/>
<sequence>METLSRITKCVLDSWEKVGLSISSDNLKEDNIQFVDDILFSANAALNTTLLLAPLVGVYTYVQGFRPSRRRRSWNTDTEVMRHLQSEILCFFLFIRVCGPPTAEL</sequence>
<comment type="caution">
    <text evidence="2">The sequence shown here is derived from an EMBL/GenBank/DDBJ whole genome shotgun (WGS) entry which is preliminary data.</text>
</comment>
<dbReference type="Proteomes" id="UP000554482">
    <property type="component" value="Unassembled WGS sequence"/>
</dbReference>
<proteinExistence type="predicted"/>
<evidence type="ECO:0000256" key="1">
    <source>
        <dbReference type="SAM" id="Phobius"/>
    </source>
</evidence>
<feature type="transmembrane region" description="Helical" evidence="1">
    <location>
        <begin position="38"/>
        <end position="62"/>
    </location>
</feature>
<keyword evidence="3" id="KW-1185">Reference proteome</keyword>
<evidence type="ECO:0000313" key="2">
    <source>
        <dbReference type="EMBL" id="KAF5181426.1"/>
    </source>
</evidence>
<gene>
    <name evidence="2" type="ORF">FRX31_028986</name>
</gene>
<protein>
    <submittedName>
        <fullName evidence="2">Uncharacterized protein</fullName>
    </submittedName>
</protein>
<reference evidence="2 3" key="1">
    <citation type="submission" date="2020-06" db="EMBL/GenBank/DDBJ databases">
        <title>Transcriptomic and genomic resources for Thalictrum thalictroides and T. hernandezii: Facilitating candidate gene discovery in an emerging model plant lineage.</title>
        <authorList>
            <person name="Arias T."/>
            <person name="Riano-Pachon D.M."/>
            <person name="Di Stilio V.S."/>
        </authorList>
    </citation>
    <scope>NUCLEOTIDE SEQUENCE [LARGE SCALE GENOMIC DNA]</scope>
    <source>
        <strain evidence="3">cv. WT478/WT964</strain>
        <tissue evidence="2">Leaves</tissue>
    </source>
</reference>